<comment type="similarity">
    <text evidence="7">Belongs to the binding-protein-dependent transport system permease family.</text>
</comment>
<accession>A0A124SLN0</accession>
<dbReference type="Pfam" id="PF00528">
    <property type="entry name" value="BPD_transp_1"/>
    <property type="match status" value="1"/>
</dbReference>
<name>A0A124SLN0_BURCE</name>
<organism evidence="9 10">
    <name type="scientific">Burkholderia cepacia</name>
    <name type="common">Pseudomonas cepacia</name>
    <dbReference type="NCBI Taxonomy" id="292"/>
    <lineage>
        <taxon>Bacteria</taxon>
        <taxon>Pseudomonadati</taxon>
        <taxon>Pseudomonadota</taxon>
        <taxon>Betaproteobacteria</taxon>
        <taxon>Burkholderiales</taxon>
        <taxon>Burkholderiaceae</taxon>
        <taxon>Burkholderia</taxon>
        <taxon>Burkholderia cepacia complex</taxon>
    </lineage>
</organism>
<evidence type="ECO:0000256" key="2">
    <source>
        <dbReference type="ARBA" id="ARBA00022448"/>
    </source>
</evidence>
<feature type="domain" description="ABC transmembrane type-1" evidence="8">
    <location>
        <begin position="76"/>
        <end position="260"/>
    </location>
</feature>
<proteinExistence type="inferred from homology"/>
<dbReference type="GO" id="GO:0005886">
    <property type="term" value="C:plasma membrane"/>
    <property type="evidence" value="ECO:0007669"/>
    <property type="project" value="UniProtKB-SubCell"/>
</dbReference>
<keyword evidence="5 7" id="KW-1133">Transmembrane helix</keyword>
<dbReference type="EMBL" id="LOYH01000092">
    <property type="protein sequence ID" value="KVK75199.1"/>
    <property type="molecule type" value="Genomic_DNA"/>
</dbReference>
<feature type="transmembrane region" description="Helical" evidence="7">
    <location>
        <begin position="114"/>
        <end position="136"/>
    </location>
</feature>
<gene>
    <name evidence="9" type="ORF">WS90_29225</name>
</gene>
<dbReference type="FunFam" id="1.10.3720.10:FF:000003">
    <property type="entry name" value="Aliphatic sulfonate ABC transporter permease"/>
    <property type="match status" value="1"/>
</dbReference>
<dbReference type="PROSITE" id="PS50928">
    <property type="entry name" value="ABC_TM1"/>
    <property type="match status" value="1"/>
</dbReference>
<dbReference type="PANTHER" id="PTHR30151:SF38">
    <property type="entry name" value="ALIPHATIC SULFONATES TRANSPORT PERMEASE PROTEIN SSUC-RELATED"/>
    <property type="match status" value="1"/>
</dbReference>
<feature type="transmembrane region" description="Helical" evidence="7">
    <location>
        <begin position="83"/>
        <end position="102"/>
    </location>
</feature>
<feature type="transmembrane region" description="Helical" evidence="7">
    <location>
        <begin position="20"/>
        <end position="42"/>
    </location>
</feature>
<comment type="subcellular location">
    <subcellularLocation>
        <location evidence="1 7">Cell membrane</location>
        <topology evidence="1 7">Multi-pass membrane protein</topology>
    </subcellularLocation>
</comment>
<evidence type="ECO:0000256" key="1">
    <source>
        <dbReference type="ARBA" id="ARBA00004651"/>
    </source>
</evidence>
<evidence type="ECO:0000256" key="5">
    <source>
        <dbReference type="ARBA" id="ARBA00022989"/>
    </source>
</evidence>
<evidence type="ECO:0000313" key="9">
    <source>
        <dbReference type="EMBL" id="KVK75199.1"/>
    </source>
</evidence>
<keyword evidence="6 7" id="KW-0472">Membrane</keyword>
<evidence type="ECO:0000256" key="7">
    <source>
        <dbReference type="RuleBase" id="RU363032"/>
    </source>
</evidence>
<feature type="transmembrane region" description="Helical" evidence="7">
    <location>
        <begin position="232"/>
        <end position="252"/>
    </location>
</feature>
<evidence type="ECO:0000259" key="8">
    <source>
        <dbReference type="PROSITE" id="PS50928"/>
    </source>
</evidence>
<dbReference type="PANTHER" id="PTHR30151">
    <property type="entry name" value="ALKANE SULFONATE ABC TRANSPORTER-RELATED, MEMBRANE SUBUNIT"/>
    <property type="match status" value="1"/>
</dbReference>
<dbReference type="SUPFAM" id="SSF161098">
    <property type="entry name" value="MetI-like"/>
    <property type="match status" value="1"/>
</dbReference>
<reference evidence="9 10" key="1">
    <citation type="submission" date="2015-11" db="EMBL/GenBank/DDBJ databases">
        <title>Expanding the genomic diversity of Burkholderia species for the development of highly accurate diagnostics.</title>
        <authorList>
            <person name="Sahl J."/>
            <person name="Keim P."/>
            <person name="Wagner D."/>
        </authorList>
    </citation>
    <scope>NUCLEOTIDE SEQUENCE [LARGE SCALE GENOMIC DNA]</scope>
    <source>
        <strain evidence="9 10">MSMB1302</strain>
    </source>
</reference>
<keyword evidence="3" id="KW-1003">Cell membrane</keyword>
<dbReference type="Gene3D" id="1.10.3720.10">
    <property type="entry name" value="MetI-like"/>
    <property type="match status" value="1"/>
</dbReference>
<evidence type="ECO:0000256" key="4">
    <source>
        <dbReference type="ARBA" id="ARBA00022692"/>
    </source>
</evidence>
<dbReference type="RefSeq" id="WP_059732182.1">
    <property type="nucleotide sequence ID" value="NZ_LOYH01000092.1"/>
</dbReference>
<protein>
    <submittedName>
        <fullName evidence="9">ABC transporter permease</fullName>
    </submittedName>
</protein>
<comment type="caution">
    <text evidence="9">The sequence shown here is derived from an EMBL/GenBank/DDBJ whole genome shotgun (WGS) entry which is preliminary data.</text>
</comment>
<dbReference type="InterPro" id="IPR035906">
    <property type="entry name" value="MetI-like_sf"/>
</dbReference>
<dbReference type="Proteomes" id="UP000069001">
    <property type="component" value="Unassembled WGS sequence"/>
</dbReference>
<evidence type="ECO:0000256" key="6">
    <source>
        <dbReference type="ARBA" id="ARBA00023136"/>
    </source>
</evidence>
<dbReference type="GO" id="GO:0042918">
    <property type="term" value="P:alkanesulfonate transmembrane transport"/>
    <property type="evidence" value="ECO:0007669"/>
    <property type="project" value="UniProtKB-ARBA"/>
</dbReference>
<keyword evidence="2 7" id="KW-0813">Transport</keyword>
<dbReference type="InterPro" id="IPR000515">
    <property type="entry name" value="MetI-like"/>
</dbReference>
<keyword evidence="4 7" id="KW-0812">Transmembrane</keyword>
<feature type="transmembrane region" description="Helical" evidence="7">
    <location>
        <begin position="142"/>
        <end position="161"/>
    </location>
</feature>
<evidence type="ECO:0000256" key="3">
    <source>
        <dbReference type="ARBA" id="ARBA00022475"/>
    </source>
</evidence>
<evidence type="ECO:0000313" key="10">
    <source>
        <dbReference type="Proteomes" id="UP000069001"/>
    </source>
</evidence>
<dbReference type="AlphaFoldDB" id="A0A124SLN0"/>
<sequence length="271" mass="29330">MPMRALASNGARAIRLPGVARFGGLALGWTTPVAFAALWWLASAQRWFPPQLVVPPDRLATTLRTLLDSGELRDNLLITLHRLALGFAIGATGGAAFGILLARSRLFSDYLRPTFDLLRQVPTLTLIPLLILLIGVDEPLKLVVVGKAVFFPVALAAYTGVHDAPRDLVEMARHYGLGRFALLRDVLLPAALPPLLTGVRIALARAWLALVAVELLGADSGIGQMMELARQMLRLDVVLIDVAGIGLIGFAIDRSIALVQRHALRWQTPAR</sequence>